<gene>
    <name evidence="2" type="ORF">G4Y79_07905</name>
</gene>
<keyword evidence="1" id="KW-0732">Signal</keyword>
<organism evidence="2 3">
    <name type="scientific">Phototrophicus methaneseepsis</name>
    <dbReference type="NCBI Taxonomy" id="2710758"/>
    <lineage>
        <taxon>Bacteria</taxon>
        <taxon>Bacillati</taxon>
        <taxon>Chloroflexota</taxon>
        <taxon>Candidatus Thermofontia</taxon>
        <taxon>Phototrophicales</taxon>
        <taxon>Phototrophicaceae</taxon>
        <taxon>Phototrophicus</taxon>
    </lineage>
</organism>
<evidence type="ECO:0000313" key="2">
    <source>
        <dbReference type="EMBL" id="QPC84286.1"/>
    </source>
</evidence>
<dbReference type="Proteomes" id="UP000594468">
    <property type="component" value="Chromosome"/>
</dbReference>
<accession>A0A7S8IG38</accession>
<dbReference type="RefSeq" id="WP_195172349.1">
    <property type="nucleotide sequence ID" value="NZ_CP062983.1"/>
</dbReference>
<dbReference type="EMBL" id="CP062983">
    <property type="protein sequence ID" value="QPC84286.1"/>
    <property type="molecule type" value="Genomic_DNA"/>
</dbReference>
<sequence length="437" mass="48313">MISMIKQHTTRSFAAVTMLILLLMSTSIAFAQDDVAEDEATRDETISDTLYEQLELLQQFTREARGLEEKGAFQIVFPTRADLALYLSVTLEEELSPEVLAEEMAFYSAFDFLPSDYALYEEYESLYMAQIGGFYDPETKDMNVLVLTSDELGDELPLFEQIIYVHEYTHTLQDMNFDLTSYLDSTDTMSTDEAMARLALVEGDASNIMSLYTVFIAEENPLATLAELLLSGMEVGGLTLPAGTPDILGAELLFPYEAGMEFVTALYQAAGWAGVNDAFSMPPISTEQILHPDKYLEGDMPQEVTLPDVGALLGDDWQLANEGRMGEFHLQQYLITQISRSTSRRAAAGWGGDAYVIYEDDAGNQAWVLSVVWDSPEDEAEFREAYADFAMIRFDEAVADAPCWSDLTSVTCLSVEGTTLVKAPTLETALALLNGGA</sequence>
<dbReference type="KEGG" id="pmet:G4Y79_07905"/>
<name>A0A7S8IG38_9CHLR</name>
<dbReference type="AlphaFoldDB" id="A0A7S8IG38"/>
<protein>
    <submittedName>
        <fullName evidence="2">Uncharacterized protein</fullName>
    </submittedName>
</protein>
<evidence type="ECO:0000256" key="1">
    <source>
        <dbReference type="SAM" id="SignalP"/>
    </source>
</evidence>
<reference evidence="2 3" key="1">
    <citation type="submission" date="2020-02" db="EMBL/GenBank/DDBJ databases">
        <authorList>
            <person name="Zheng R.K."/>
            <person name="Sun C.M."/>
        </authorList>
    </citation>
    <scope>NUCLEOTIDE SEQUENCE [LARGE SCALE GENOMIC DNA]</scope>
    <source>
        <strain evidence="3">rifampicinis</strain>
    </source>
</reference>
<feature type="signal peptide" evidence="1">
    <location>
        <begin position="1"/>
        <end position="31"/>
    </location>
</feature>
<keyword evidence="3" id="KW-1185">Reference proteome</keyword>
<evidence type="ECO:0000313" key="3">
    <source>
        <dbReference type="Proteomes" id="UP000594468"/>
    </source>
</evidence>
<feature type="chain" id="PRO_5032482625" evidence="1">
    <location>
        <begin position="32"/>
        <end position="437"/>
    </location>
</feature>
<proteinExistence type="predicted"/>